<dbReference type="InterPro" id="IPR002591">
    <property type="entry name" value="Phosphodiest/P_Trfase"/>
</dbReference>
<dbReference type="GO" id="GO:0004035">
    <property type="term" value="F:alkaline phosphatase activity"/>
    <property type="evidence" value="ECO:0007669"/>
    <property type="project" value="UniProtKB-EC"/>
</dbReference>
<dbReference type="Pfam" id="PF01663">
    <property type="entry name" value="Phosphodiest"/>
    <property type="match status" value="1"/>
</dbReference>
<reference evidence="1" key="1">
    <citation type="submission" date="2019-08" db="EMBL/GenBank/DDBJ databases">
        <authorList>
            <person name="Kucharzyk K."/>
            <person name="Murdoch R.W."/>
            <person name="Higgins S."/>
            <person name="Loffler F."/>
        </authorList>
    </citation>
    <scope>NUCLEOTIDE SEQUENCE</scope>
</reference>
<proteinExistence type="predicted"/>
<protein>
    <submittedName>
        <fullName evidence="1">Alkaline phosphatase PhoV</fullName>
        <ecNumber evidence="1">3.1.3.1</ecNumber>
    </submittedName>
</protein>
<gene>
    <name evidence="1" type="primary">phoV</name>
    <name evidence="1" type="ORF">SDC9_67152</name>
</gene>
<accession>A0A644XWT7</accession>
<organism evidence="1">
    <name type="scientific">bioreactor metagenome</name>
    <dbReference type="NCBI Taxonomy" id="1076179"/>
    <lineage>
        <taxon>unclassified sequences</taxon>
        <taxon>metagenomes</taxon>
        <taxon>ecological metagenomes</taxon>
    </lineage>
</organism>
<dbReference type="AlphaFoldDB" id="A0A644XWT7"/>
<evidence type="ECO:0000313" key="1">
    <source>
        <dbReference type="EMBL" id="MPM20716.1"/>
    </source>
</evidence>
<dbReference type="EMBL" id="VSSQ01003441">
    <property type="protein sequence ID" value="MPM20716.1"/>
    <property type="molecule type" value="Genomic_DNA"/>
</dbReference>
<dbReference type="CDD" id="cd16016">
    <property type="entry name" value="AP-SPAP"/>
    <property type="match status" value="1"/>
</dbReference>
<dbReference type="Gene3D" id="3.40.720.10">
    <property type="entry name" value="Alkaline Phosphatase, subunit A"/>
    <property type="match status" value="1"/>
</dbReference>
<sequence>MNKILSSLVALFSVTALCAQDTPIVPKLVVGITIDQLRGDYLEMFQHTFGEKGFKRLLNGGLVYADLEFDFPHLDRASTITTIFTGANPAYHGITGENRFILKENREIPAFSDNNYAGNFTTERYSPLPVKVSTLADELKIASGGQSDVFAFAPHASQALASGGHAASGAYWVEDMTGNWATTAFYKTRQPIVDQHNRTPESLSKKIGSITWRPAIDISNYKAFPYTKNLYNFQHYFGVDKKNHVRLLKQSPYVNTEVREIAEKVLKSSSLGKRQNPDFLALTFYAGNFENSLDKNYSVEVQDTYYRLDQEIEKLLEAIDSAVGLQNTLIFVVSTGYFNEQEIHPSDMVTSGGDFYPDRSIALLNMYLMAIYGREQWVSKYYNQQLFFNRKLIEDRKINFVEFQQKAAEFLVQSAGIQDVITSHQMLHGAYNQRVQHYSNGFYKGISGDLYLELQPGWKVVVENDLNNNVRVRDNAVHAPVIFFGNNIKPQRINRVIDATEIAPSVSHRLRIRAPNAAQANILEELF</sequence>
<dbReference type="SUPFAM" id="SSF53649">
    <property type="entry name" value="Alkaline phosphatase-like"/>
    <property type="match status" value="1"/>
</dbReference>
<dbReference type="InterPro" id="IPR026263">
    <property type="entry name" value="Alkaline_phosphatase_prok"/>
</dbReference>
<dbReference type="InterPro" id="IPR017850">
    <property type="entry name" value="Alkaline_phosphatase_core_sf"/>
</dbReference>
<dbReference type="EC" id="3.1.3.1" evidence="1"/>
<keyword evidence="1" id="KW-0378">Hydrolase</keyword>
<dbReference type="PIRSF" id="PIRSF031924">
    <property type="entry name" value="Pi-irrepressible_AP"/>
    <property type="match status" value="1"/>
</dbReference>
<comment type="caution">
    <text evidence="1">The sequence shown here is derived from an EMBL/GenBank/DDBJ whole genome shotgun (WGS) entry which is preliminary data.</text>
</comment>
<name>A0A644XWT7_9ZZZZ</name>
<dbReference type="Gene3D" id="3.30.1360.150">
    <property type="match status" value="1"/>
</dbReference>